<name>A0ABP0VGP4_9BRYO</name>
<evidence type="ECO:0000313" key="1">
    <source>
        <dbReference type="EMBL" id="CAK9253046.1"/>
    </source>
</evidence>
<dbReference type="PANTHER" id="PTHR31252:SF11">
    <property type="entry name" value="DUF4419 DOMAIN-CONTAINING PROTEIN"/>
    <property type="match status" value="1"/>
</dbReference>
<accession>A0ABP0VGP4</accession>
<dbReference type="Proteomes" id="UP001497444">
    <property type="component" value="Unassembled WGS sequence"/>
</dbReference>
<keyword evidence="2" id="KW-1185">Reference proteome</keyword>
<evidence type="ECO:0000313" key="2">
    <source>
        <dbReference type="Proteomes" id="UP001497444"/>
    </source>
</evidence>
<organism evidence="1 2">
    <name type="scientific">Sphagnum jensenii</name>
    <dbReference type="NCBI Taxonomy" id="128206"/>
    <lineage>
        <taxon>Eukaryota</taxon>
        <taxon>Viridiplantae</taxon>
        <taxon>Streptophyta</taxon>
        <taxon>Embryophyta</taxon>
        <taxon>Bryophyta</taxon>
        <taxon>Sphagnophytina</taxon>
        <taxon>Sphagnopsida</taxon>
        <taxon>Sphagnales</taxon>
        <taxon>Sphagnaceae</taxon>
        <taxon>Sphagnum</taxon>
    </lineage>
</organism>
<dbReference type="PANTHER" id="PTHR31252">
    <property type="entry name" value="DUF4419 DOMAIN-CONTAINING PROTEIN"/>
    <property type="match status" value="1"/>
</dbReference>
<dbReference type="SUPFAM" id="SSF57889">
    <property type="entry name" value="Cysteine-rich domain"/>
    <property type="match status" value="1"/>
</dbReference>
<reference evidence="1" key="1">
    <citation type="submission" date="2024-02" db="EMBL/GenBank/DDBJ databases">
        <authorList>
            <consortium name="ELIXIR-Norway"/>
            <consortium name="Elixir Norway"/>
        </authorList>
    </citation>
    <scope>NUCLEOTIDE SEQUENCE</scope>
</reference>
<dbReference type="Pfam" id="PF14388">
    <property type="entry name" value="DUF4419"/>
    <property type="match status" value="1"/>
</dbReference>
<gene>
    <name evidence="1" type="ORF">CSSPJE1EN1_LOCUS28424</name>
</gene>
<dbReference type="EMBL" id="CAXAQS010000763">
    <property type="protein sequence ID" value="CAK9253046.1"/>
    <property type="molecule type" value="Genomic_DNA"/>
</dbReference>
<proteinExistence type="predicted"/>
<sequence>MIKPNASEAMMHPFARGVIKAWICLGPHDFWQLLMEVVILHIHAHSEELRSKLVTFEGKLDIVVRRDNFVKGNPTNAWVNVFPEFTEKIQKSCTPEAWQYLMNTGFSTSTSVHSKAIRSLNFMGSFKHFYRYTLMTKCGIPQVKLLGTQEDWNKLVQDALQLKMFLTEEYQQKWLPSVVSILQKIADTFNEVDLHFWKCMVKFNSVGGSGGGTYYSGWFSIFFPQPDLKLCLPWPEFVKFQESSKDRHPGYYGLMDSAFARRVSDVPFIWKYYDTTFSMFFKSGFVGMSLSEDGFLQLQQGWMVGEKGENVLMSPSVTIDEHIHTLHLQCNMYPSGVYNCNVCRENGKGQAYHCAECKWDACLNCV</sequence>
<protein>
    <submittedName>
        <fullName evidence="1">Uncharacterized protein</fullName>
    </submittedName>
</protein>
<comment type="caution">
    <text evidence="1">The sequence shown here is derived from an EMBL/GenBank/DDBJ whole genome shotgun (WGS) entry which is preliminary data.</text>
</comment>
<dbReference type="InterPro" id="IPR025533">
    <property type="entry name" value="DUF4419"/>
</dbReference>
<dbReference type="InterPro" id="IPR046349">
    <property type="entry name" value="C1-like_sf"/>
</dbReference>